<dbReference type="PROSITE" id="PS51867">
    <property type="entry name" value="ZF_RING_GID"/>
    <property type="match status" value="1"/>
</dbReference>
<feature type="zinc finger region" description="RING-Gid-type" evidence="6">
    <location>
        <begin position="476"/>
        <end position="524"/>
    </location>
</feature>
<dbReference type="GO" id="GO:0061630">
    <property type="term" value="F:ubiquitin protein ligase activity"/>
    <property type="evidence" value="ECO:0007669"/>
    <property type="project" value="InterPro"/>
</dbReference>
<dbReference type="RefSeq" id="XP_064850021.1">
    <property type="nucleotide sequence ID" value="XM_064993949.1"/>
</dbReference>
<gene>
    <name evidence="9" type="ORF">DASC09_003460</name>
</gene>
<evidence type="ECO:0000256" key="6">
    <source>
        <dbReference type="PROSITE-ProRule" id="PRU01215"/>
    </source>
</evidence>
<feature type="compositionally biased region" description="Polar residues" evidence="7">
    <location>
        <begin position="599"/>
        <end position="611"/>
    </location>
</feature>
<keyword evidence="3" id="KW-0479">Metal-binding</keyword>
<dbReference type="Proteomes" id="UP001360560">
    <property type="component" value="Unassembled WGS sequence"/>
</dbReference>
<dbReference type="GO" id="GO:0005634">
    <property type="term" value="C:nucleus"/>
    <property type="evidence" value="ECO:0007669"/>
    <property type="project" value="TreeGrafter"/>
</dbReference>
<keyword evidence="4 6" id="KW-0863">Zinc-finger</keyword>
<dbReference type="AlphaFoldDB" id="A0AAV5QE47"/>
<reference evidence="9 10" key="1">
    <citation type="journal article" date="2023" name="Elife">
        <title>Identification of key yeast species and microbe-microbe interactions impacting larval growth of Drosophila in the wild.</title>
        <authorList>
            <person name="Mure A."/>
            <person name="Sugiura Y."/>
            <person name="Maeda R."/>
            <person name="Honda K."/>
            <person name="Sakurai N."/>
            <person name="Takahashi Y."/>
            <person name="Watada M."/>
            <person name="Katoh T."/>
            <person name="Gotoh A."/>
            <person name="Gotoh Y."/>
            <person name="Taniguchi I."/>
            <person name="Nakamura K."/>
            <person name="Hayashi T."/>
            <person name="Katayama T."/>
            <person name="Uemura T."/>
            <person name="Hattori Y."/>
        </authorList>
    </citation>
    <scope>NUCLEOTIDE SEQUENCE [LARGE SCALE GENOMIC DNA]</scope>
    <source>
        <strain evidence="9 10">SC-9</strain>
    </source>
</reference>
<feature type="domain" description="RING-Gid-type" evidence="8">
    <location>
        <begin position="476"/>
        <end position="524"/>
    </location>
</feature>
<protein>
    <submittedName>
        <fullName evidence="9">Ubiquitin-protein ligase</fullName>
    </submittedName>
</protein>
<sequence>MAANNSVFQSLLGEYGKFRQNGSTQPMLTETKELISYLKEVEQQLQQEIDSNGGTPDNNTKQGTLKENTPVTNKIKSKNYDYNQSIRSRVDLWKDRVGKVQKQSNNHMSKIMKLVDNKVYEFDLLEELEQFNPAITNGLKLTSANQDLINQTILNHVVRETNKYGKFTKKEESESNNRLVELLENQFNYSISADFKNDMAKLKSMIDSIIAIDEPDLTPAFEWCKAHSRDLQKIGSDIEFQLHELQFYLLYYGVNSSLKHIADECDDDETTSYGNDVHDTNRFGAYVYAKSNFGKFLYSKRSVEKIATASKLLTSTILSQELKDAQGGAVSTNPYSKMFAKNLKNYRATISQLVENFCQIHNLHMNSNLYLVFMASYMALPYIVKFNSVNKKLQRSLSTASKEDKTDNDIIYRGSFGEYFPRNRSVSMPNETRESDWDESEYKNDNPPTEWGSKDELPIGIDLPEFLQNDHPIFICPISRQETTSKNPPILLPCKHIISRESLNNLLESKQFQKRRRAYRSWLENDVFHDDGNENNSEAADQQNTTNGSSDGFDDSLENELSNQNYDFPDSDQQDEGDEDEDQEVQGEESYMENRYSEGYNNSTSSANAISQPLDMDDNSYNDNSYVTFRRFNLTGAPGEVSSARNIWRINSSTNRSIGQDSVSFKCPYCPQMCRKRDTKEVFFSTC</sequence>
<evidence type="ECO:0000256" key="2">
    <source>
        <dbReference type="ARBA" id="ARBA00022490"/>
    </source>
</evidence>
<dbReference type="PANTHER" id="PTHR12170">
    <property type="entry name" value="MACROPHAGE ERYTHROBLAST ATTACHER-RELATED"/>
    <property type="match status" value="1"/>
</dbReference>
<evidence type="ECO:0000256" key="3">
    <source>
        <dbReference type="ARBA" id="ARBA00022723"/>
    </source>
</evidence>
<name>A0AAV5QE47_9ASCO</name>
<keyword evidence="2" id="KW-0963">Cytoplasm</keyword>
<feature type="compositionally biased region" description="Basic and acidic residues" evidence="7">
    <location>
        <begin position="431"/>
        <end position="444"/>
    </location>
</feature>
<keyword evidence="10" id="KW-1185">Reference proteome</keyword>
<evidence type="ECO:0000256" key="5">
    <source>
        <dbReference type="ARBA" id="ARBA00022833"/>
    </source>
</evidence>
<dbReference type="Pfam" id="PF10607">
    <property type="entry name" value="CTLH"/>
    <property type="match status" value="1"/>
</dbReference>
<dbReference type="GeneID" id="90071000"/>
<dbReference type="PANTHER" id="PTHR12170:SF3">
    <property type="entry name" value="GH10162P"/>
    <property type="match status" value="1"/>
</dbReference>
<evidence type="ECO:0000256" key="4">
    <source>
        <dbReference type="ARBA" id="ARBA00022771"/>
    </source>
</evidence>
<dbReference type="GO" id="GO:0005737">
    <property type="term" value="C:cytoplasm"/>
    <property type="evidence" value="ECO:0007669"/>
    <property type="project" value="UniProtKB-SubCell"/>
</dbReference>
<evidence type="ECO:0000259" key="8">
    <source>
        <dbReference type="PROSITE" id="PS51867"/>
    </source>
</evidence>
<keyword evidence="9" id="KW-0436">Ligase</keyword>
<dbReference type="GO" id="GO:0008270">
    <property type="term" value="F:zinc ion binding"/>
    <property type="evidence" value="ECO:0007669"/>
    <property type="project" value="UniProtKB-KW"/>
</dbReference>
<dbReference type="InterPro" id="IPR045098">
    <property type="entry name" value="Fyv10_fam"/>
</dbReference>
<feature type="region of interest" description="Disordered" evidence="7">
    <location>
        <begin position="423"/>
        <end position="455"/>
    </location>
</feature>
<keyword evidence="5" id="KW-0862">Zinc</keyword>
<feature type="region of interest" description="Disordered" evidence="7">
    <location>
        <begin position="529"/>
        <end position="616"/>
    </location>
</feature>
<dbReference type="GO" id="GO:0034657">
    <property type="term" value="C:GID complex"/>
    <property type="evidence" value="ECO:0007669"/>
    <property type="project" value="TreeGrafter"/>
</dbReference>
<feature type="region of interest" description="Disordered" evidence="7">
    <location>
        <begin position="49"/>
        <end position="73"/>
    </location>
</feature>
<dbReference type="EMBL" id="BTFZ01000001">
    <property type="protein sequence ID" value="GMM33021.1"/>
    <property type="molecule type" value="Genomic_DNA"/>
</dbReference>
<dbReference type="InterPro" id="IPR044063">
    <property type="entry name" value="ZF_RING_GID"/>
</dbReference>
<evidence type="ECO:0000256" key="1">
    <source>
        <dbReference type="ARBA" id="ARBA00004496"/>
    </source>
</evidence>
<dbReference type="GO" id="GO:0016874">
    <property type="term" value="F:ligase activity"/>
    <property type="evidence" value="ECO:0007669"/>
    <property type="project" value="UniProtKB-KW"/>
</dbReference>
<comment type="subcellular location">
    <subcellularLocation>
        <location evidence="1">Cytoplasm</location>
    </subcellularLocation>
</comment>
<evidence type="ECO:0000313" key="9">
    <source>
        <dbReference type="EMBL" id="GMM33021.1"/>
    </source>
</evidence>
<dbReference type="InterPro" id="IPR024964">
    <property type="entry name" value="CTLH/CRA"/>
</dbReference>
<organism evidence="9 10">
    <name type="scientific">Saccharomycopsis crataegensis</name>
    <dbReference type="NCBI Taxonomy" id="43959"/>
    <lineage>
        <taxon>Eukaryota</taxon>
        <taxon>Fungi</taxon>
        <taxon>Dikarya</taxon>
        <taxon>Ascomycota</taxon>
        <taxon>Saccharomycotina</taxon>
        <taxon>Saccharomycetes</taxon>
        <taxon>Saccharomycopsidaceae</taxon>
        <taxon>Saccharomycopsis</taxon>
    </lineage>
</organism>
<feature type="compositionally biased region" description="Polar residues" evidence="7">
    <location>
        <begin position="534"/>
        <end position="550"/>
    </location>
</feature>
<evidence type="ECO:0000313" key="10">
    <source>
        <dbReference type="Proteomes" id="UP001360560"/>
    </source>
</evidence>
<proteinExistence type="predicted"/>
<accession>A0AAV5QE47</accession>
<feature type="compositionally biased region" description="Acidic residues" evidence="7">
    <location>
        <begin position="569"/>
        <end position="591"/>
    </location>
</feature>
<comment type="caution">
    <text evidence="9">The sequence shown here is derived from an EMBL/GenBank/DDBJ whole genome shotgun (WGS) entry which is preliminary data.</text>
</comment>
<evidence type="ECO:0000256" key="7">
    <source>
        <dbReference type="SAM" id="MobiDB-lite"/>
    </source>
</evidence>
<dbReference type="GO" id="GO:0043161">
    <property type="term" value="P:proteasome-mediated ubiquitin-dependent protein catabolic process"/>
    <property type="evidence" value="ECO:0007669"/>
    <property type="project" value="InterPro"/>
</dbReference>